<proteinExistence type="predicted"/>
<dbReference type="AlphaFoldDB" id="A0A1X2IJ98"/>
<organism evidence="2 3">
    <name type="scientific">Absidia repens</name>
    <dbReference type="NCBI Taxonomy" id="90262"/>
    <lineage>
        <taxon>Eukaryota</taxon>
        <taxon>Fungi</taxon>
        <taxon>Fungi incertae sedis</taxon>
        <taxon>Mucoromycota</taxon>
        <taxon>Mucoromycotina</taxon>
        <taxon>Mucoromycetes</taxon>
        <taxon>Mucorales</taxon>
        <taxon>Cunninghamellaceae</taxon>
        <taxon>Absidia</taxon>
    </lineage>
</organism>
<accession>A0A1X2IJ98</accession>
<dbReference type="Proteomes" id="UP000193560">
    <property type="component" value="Unassembled WGS sequence"/>
</dbReference>
<evidence type="ECO:0000256" key="1">
    <source>
        <dbReference type="SAM" id="Phobius"/>
    </source>
</evidence>
<dbReference type="OrthoDB" id="2289167at2759"/>
<keyword evidence="1" id="KW-0472">Membrane</keyword>
<gene>
    <name evidence="2" type="ORF">BCR42DRAFT_491267</name>
</gene>
<comment type="caution">
    <text evidence="2">The sequence shown here is derived from an EMBL/GenBank/DDBJ whole genome shotgun (WGS) entry which is preliminary data.</text>
</comment>
<feature type="transmembrane region" description="Helical" evidence="1">
    <location>
        <begin position="57"/>
        <end position="73"/>
    </location>
</feature>
<feature type="transmembrane region" description="Helical" evidence="1">
    <location>
        <begin position="143"/>
        <end position="162"/>
    </location>
</feature>
<sequence length="202" mass="23721">MPSKPIIYCCVPRPGIIFMSLIFGFCGLVPSISTLYSLHFISFKSFSCFIDCMDRDVDIISTFAFFYSAYLTYKRRYKPFKYLQYIFWTRVLFDVYNGIYTLKAALTVPLDQYNINKDMPYNATNNNGLTEEEYHKLNETLSYGVYAIMPFIMAFLILFPLLNKIYLIIKMKAYTDYVTYKKEEARPVPVIELPHKLPECSQ</sequence>
<protein>
    <submittedName>
        <fullName evidence="2">Uncharacterized protein</fullName>
    </submittedName>
</protein>
<dbReference type="EMBL" id="MCGE01000010">
    <property type="protein sequence ID" value="ORZ17391.1"/>
    <property type="molecule type" value="Genomic_DNA"/>
</dbReference>
<keyword evidence="3" id="KW-1185">Reference proteome</keyword>
<keyword evidence="1" id="KW-0812">Transmembrane</keyword>
<evidence type="ECO:0000313" key="3">
    <source>
        <dbReference type="Proteomes" id="UP000193560"/>
    </source>
</evidence>
<feature type="transmembrane region" description="Helical" evidence="1">
    <location>
        <begin position="85"/>
        <end position="102"/>
    </location>
</feature>
<name>A0A1X2IJ98_9FUNG</name>
<evidence type="ECO:0000313" key="2">
    <source>
        <dbReference type="EMBL" id="ORZ17391.1"/>
    </source>
</evidence>
<feature type="transmembrane region" description="Helical" evidence="1">
    <location>
        <begin position="16"/>
        <end position="37"/>
    </location>
</feature>
<keyword evidence="1" id="KW-1133">Transmembrane helix</keyword>
<reference evidence="2 3" key="1">
    <citation type="submission" date="2016-07" db="EMBL/GenBank/DDBJ databases">
        <title>Pervasive Adenine N6-methylation of Active Genes in Fungi.</title>
        <authorList>
            <consortium name="DOE Joint Genome Institute"/>
            <person name="Mondo S.J."/>
            <person name="Dannebaum R.O."/>
            <person name="Kuo R.C."/>
            <person name="Labutti K."/>
            <person name="Haridas S."/>
            <person name="Kuo A."/>
            <person name="Salamov A."/>
            <person name="Ahrendt S.R."/>
            <person name="Lipzen A."/>
            <person name="Sullivan W."/>
            <person name="Andreopoulos W.B."/>
            <person name="Clum A."/>
            <person name="Lindquist E."/>
            <person name="Daum C."/>
            <person name="Ramamoorthy G.K."/>
            <person name="Gryganskyi A."/>
            <person name="Culley D."/>
            <person name="Magnuson J.K."/>
            <person name="James T.Y."/>
            <person name="O'Malley M.A."/>
            <person name="Stajich J.E."/>
            <person name="Spatafora J.W."/>
            <person name="Visel A."/>
            <person name="Grigoriev I.V."/>
        </authorList>
    </citation>
    <scope>NUCLEOTIDE SEQUENCE [LARGE SCALE GENOMIC DNA]</scope>
    <source>
        <strain evidence="2 3">NRRL 1336</strain>
    </source>
</reference>